<reference evidence="1 2" key="1">
    <citation type="submission" date="2015-04" db="EMBL/GenBank/DDBJ databases">
        <title>Complete genome sequence of Schizopora paradoxa KUC8140, a cosmopolitan wood degrader in East Asia.</title>
        <authorList>
            <consortium name="DOE Joint Genome Institute"/>
            <person name="Min B."/>
            <person name="Park H."/>
            <person name="Jang Y."/>
            <person name="Kim J.-J."/>
            <person name="Kim K.H."/>
            <person name="Pangilinan J."/>
            <person name="Lipzen A."/>
            <person name="Riley R."/>
            <person name="Grigoriev I.V."/>
            <person name="Spatafora J.W."/>
            <person name="Choi I.-G."/>
        </authorList>
    </citation>
    <scope>NUCLEOTIDE SEQUENCE [LARGE SCALE GENOMIC DNA]</scope>
    <source>
        <strain evidence="1 2">KUC8140</strain>
    </source>
</reference>
<dbReference type="OrthoDB" id="3219769at2759"/>
<accession>A0A0H2RA70</accession>
<dbReference type="EMBL" id="KQ086097">
    <property type="protein sequence ID" value="KLO08287.1"/>
    <property type="molecule type" value="Genomic_DNA"/>
</dbReference>
<proteinExistence type="predicted"/>
<name>A0A0H2RA70_9AGAM</name>
<evidence type="ECO:0000313" key="2">
    <source>
        <dbReference type="Proteomes" id="UP000053477"/>
    </source>
</evidence>
<sequence length="633" mass="71632">MDGLGSWWFVGTIKHPRVHTQFGLRRTTTRPSDGLEHIWPPSSSTTPYAILHHHNIERNIRTSTRHYKLLRIMESGSASRSCDVSNVLLALEKAARKPGFCDVELSEVYDMEKWSVYQNVYGGDKDPFVVNGSHVVDPTWVDCLTNSTNEIFHIKQMLQALLSVTDKLQERFSHSEERVLAAKRSKGIKSLPDDLLANIFQIAVWEEDCDGAVQANRLAIVSRRFRTVALEKRGLWTTLTSFSSESQLEALIRRAGPNEGFHVFIYYDFDAKELGLKSFIDVCRPILPRWKTLTLTQRYHEVFESRRGGVKDALEELHNLFVNDGLQLSMLEELNVYGETSDRFKGGKSDVHAWAANLRALRCDHSLPSSTPLSSVSMLTVTQVIDGSNGSPLKELLIFLRGVPNLLFFKLEAYSTGAKFDNETLPATECPAITSFEFQIHGFYVLCDQPCVAAFMNALRLPSLEEFSVDVDVSSIGTTESECAEWSQGTGSLMCALLPDHIMSTRMKSMFFKLWRSGSMWGAQEKVSPDARAYHIPLDKILRTPTVSLSSFVQVLFKQEAGNARISESRLRELRFVECKNMTLAHLKRTADSLELLGVWNGIERVVVKECEHLVYDEIVEVIGEKRLQYISY</sequence>
<protein>
    <submittedName>
        <fullName evidence="1">Uncharacterized protein</fullName>
    </submittedName>
</protein>
<organism evidence="1 2">
    <name type="scientific">Schizopora paradoxa</name>
    <dbReference type="NCBI Taxonomy" id="27342"/>
    <lineage>
        <taxon>Eukaryota</taxon>
        <taxon>Fungi</taxon>
        <taxon>Dikarya</taxon>
        <taxon>Basidiomycota</taxon>
        <taxon>Agaricomycotina</taxon>
        <taxon>Agaricomycetes</taxon>
        <taxon>Hymenochaetales</taxon>
        <taxon>Schizoporaceae</taxon>
        <taxon>Schizopora</taxon>
    </lineage>
</organism>
<gene>
    <name evidence="1" type="ORF">SCHPADRAFT_931876</name>
</gene>
<dbReference type="Proteomes" id="UP000053477">
    <property type="component" value="Unassembled WGS sequence"/>
</dbReference>
<evidence type="ECO:0000313" key="1">
    <source>
        <dbReference type="EMBL" id="KLO08287.1"/>
    </source>
</evidence>
<dbReference type="InParanoid" id="A0A0H2RA70"/>
<dbReference type="AlphaFoldDB" id="A0A0H2RA70"/>
<keyword evidence="2" id="KW-1185">Reference proteome</keyword>